<protein>
    <submittedName>
        <fullName evidence="1">Uncharacterized protein</fullName>
    </submittedName>
</protein>
<evidence type="ECO:0000313" key="2">
    <source>
        <dbReference type="Proteomes" id="UP000006727"/>
    </source>
</evidence>
<name>A0A7I4FD65_PHYPA</name>
<evidence type="ECO:0000313" key="1">
    <source>
        <dbReference type="EnsemblPlants" id="Pp3c20_17340V3.2"/>
    </source>
</evidence>
<dbReference type="EnsemblPlants" id="Pp3c20_17340V3.2">
    <property type="protein sequence ID" value="Pp3c20_17340V3.2"/>
    <property type="gene ID" value="Pp3c20_17340"/>
</dbReference>
<reference evidence="1 2" key="2">
    <citation type="journal article" date="2018" name="Plant J.">
        <title>The Physcomitrella patens chromosome-scale assembly reveals moss genome structure and evolution.</title>
        <authorList>
            <person name="Lang D."/>
            <person name="Ullrich K.K."/>
            <person name="Murat F."/>
            <person name="Fuchs J."/>
            <person name="Jenkins J."/>
            <person name="Haas F.B."/>
            <person name="Piednoel M."/>
            <person name="Gundlach H."/>
            <person name="Van Bel M."/>
            <person name="Meyberg R."/>
            <person name="Vives C."/>
            <person name="Morata J."/>
            <person name="Symeonidi A."/>
            <person name="Hiss M."/>
            <person name="Muchero W."/>
            <person name="Kamisugi Y."/>
            <person name="Saleh O."/>
            <person name="Blanc G."/>
            <person name="Decker E.L."/>
            <person name="van Gessel N."/>
            <person name="Grimwood J."/>
            <person name="Hayes R.D."/>
            <person name="Graham S.W."/>
            <person name="Gunter L.E."/>
            <person name="McDaniel S.F."/>
            <person name="Hoernstein S.N.W."/>
            <person name="Larsson A."/>
            <person name="Li F.W."/>
            <person name="Perroud P.F."/>
            <person name="Phillips J."/>
            <person name="Ranjan P."/>
            <person name="Rokshar D.S."/>
            <person name="Rothfels C.J."/>
            <person name="Schneider L."/>
            <person name="Shu S."/>
            <person name="Stevenson D.W."/>
            <person name="Thummler F."/>
            <person name="Tillich M."/>
            <person name="Villarreal Aguilar J.C."/>
            <person name="Widiez T."/>
            <person name="Wong G.K."/>
            <person name="Wymore A."/>
            <person name="Zhang Y."/>
            <person name="Zimmer A.D."/>
            <person name="Quatrano R.S."/>
            <person name="Mayer K.F.X."/>
            <person name="Goodstein D."/>
            <person name="Casacuberta J.M."/>
            <person name="Vandepoele K."/>
            <person name="Reski R."/>
            <person name="Cuming A.C."/>
            <person name="Tuskan G.A."/>
            <person name="Maumus F."/>
            <person name="Salse J."/>
            <person name="Schmutz J."/>
            <person name="Rensing S.A."/>
        </authorList>
    </citation>
    <scope>NUCLEOTIDE SEQUENCE [LARGE SCALE GENOMIC DNA]</scope>
    <source>
        <strain evidence="1 2">cv. Gransden 2004</strain>
    </source>
</reference>
<keyword evidence="2" id="KW-1185">Reference proteome</keyword>
<reference evidence="1" key="3">
    <citation type="submission" date="2020-12" db="UniProtKB">
        <authorList>
            <consortium name="EnsemblPlants"/>
        </authorList>
    </citation>
    <scope>IDENTIFICATION</scope>
</reference>
<accession>A0A7I4FD65</accession>
<reference evidence="1 2" key="1">
    <citation type="journal article" date="2008" name="Science">
        <title>The Physcomitrella genome reveals evolutionary insights into the conquest of land by plants.</title>
        <authorList>
            <person name="Rensing S."/>
            <person name="Lang D."/>
            <person name="Zimmer A."/>
            <person name="Terry A."/>
            <person name="Salamov A."/>
            <person name="Shapiro H."/>
            <person name="Nishiyama T."/>
            <person name="Perroud P.-F."/>
            <person name="Lindquist E."/>
            <person name="Kamisugi Y."/>
            <person name="Tanahashi T."/>
            <person name="Sakakibara K."/>
            <person name="Fujita T."/>
            <person name="Oishi K."/>
            <person name="Shin-I T."/>
            <person name="Kuroki Y."/>
            <person name="Toyoda A."/>
            <person name="Suzuki Y."/>
            <person name="Hashimoto A."/>
            <person name="Yamaguchi K."/>
            <person name="Sugano A."/>
            <person name="Kohara Y."/>
            <person name="Fujiyama A."/>
            <person name="Anterola A."/>
            <person name="Aoki S."/>
            <person name="Ashton N."/>
            <person name="Barbazuk W.B."/>
            <person name="Barker E."/>
            <person name="Bennetzen J."/>
            <person name="Bezanilla M."/>
            <person name="Blankenship R."/>
            <person name="Cho S.H."/>
            <person name="Dutcher S."/>
            <person name="Estelle M."/>
            <person name="Fawcett J.A."/>
            <person name="Gundlach H."/>
            <person name="Hanada K."/>
            <person name="Heyl A."/>
            <person name="Hicks K.A."/>
            <person name="Hugh J."/>
            <person name="Lohr M."/>
            <person name="Mayer K."/>
            <person name="Melkozernov A."/>
            <person name="Murata T."/>
            <person name="Nelson D."/>
            <person name="Pils B."/>
            <person name="Prigge M."/>
            <person name="Reiss B."/>
            <person name="Renner T."/>
            <person name="Rombauts S."/>
            <person name="Rushton P."/>
            <person name="Sanderfoot A."/>
            <person name="Schween G."/>
            <person name="Shiu S.-H."/>
            <person name="Stueber K."/>
            <person name="Theodoulou F.L."/>
            <person name="Tu H."/>
            <person name="Van de Peer Y."/>
            <person name="Verrier P.J."/>
            <person name="Waters E."/>
            <person name="Wood A."/>
            <person name="Yang L."/>
            <person name="Cove D."/>
            <person name="Cuming A."/>
            <person name="Hasebe M."/>
            <person name="Lucas S."/>
            <person name="Mishler D.B."/>
            <person name="Reski R."/>
            <person name="Grigoriev I."/>
            <person name="Quatrano R.S."/>
            <person name="Boore J.L."/>
        </authorList>
    </citation>
    <scope>NUCLEOTIDE SEQUENCE [LARGE SCALE GENOMIC DNA]</scope>
    <source>
        <strain evidence="1 2">cv. Gransden 2004</strain>
    </source>
</reference>
<dbReference type="AlphaFoldDB" id="A0A7I4FD65"/>
<sequence length="29" mass="3243">MAKNGLISLGWRYPDTLPVLEAPTRLSRS</sequence>
<dbReference type="Gramene" id="Pp3c20_17340V3.2">
    <property type="protein sequence ID" value="Pp3c20_17340V3.2"/>
    <property type="gene ID" value="Pp3c20_17340"/>
</dbReference>
<dbReference type="Proteomes" id="UP000006727">
    <property type="component" value="Chromosome 20"/>
</dbReference>
<organism evidence="1 2">
    <name type="scientific">Physcomitrium patens</name>
    <name type="common">Spreading-leaved earth moss</name>
    <name type="synonym">Physcomitrella patens</name>
    <dbReference type="NCBI Taxonomy" id="3218"/>
    <lineage>
        <taxon>Eukaryota</taxon>
        <taxon>Viridiplantae</taxon>
        <taxon>Streptophyta</taxon>
        <taxon>Embryophyta</taxon>
        <taxon>Bryophyta</taxon>
        <taxon>Bryophytina</taxon>
        <taxon>Bryopsida</taxon>
        <taxon>Funariidae</taxon>
        <taxon>Funariales</taxon>
        <taxon>Funariaceae</taxon>
        <taxon>Physcomitrium</taxon>
    </lineage>
</organism>
<dbReference type="EMBL" id="ABEU02000020">
    <property type="status" value="NOT_ANNOTATED_CDS"/>
    <property type="molecule type" value="Genomic_DNA"/>
</dbReference>
<proteinExistence type="predicted"/>